<reference evidence="3" key="2">
    <citation type="submission" date="2020-10" db="UniProtKB">
        <authorList>
            <consortium name="WormBaseParasite"/>
        </authorList>
    </citation>
    <scope>IDENTIFICATION</scope>
</reference>
<proteinExistence type="predicted"/>
<reference evidence="2" key="1">
    <citation type="journal article" date="2013" name="Genetics">
        <title>The draft genome and transcriptome of Panagrellus redivivus are shaped by the harsh demands of a free-living lifestyle.</title>
        <authorList>
            <person name="Srinivasan J."/>
            <person name="Dillman A.R."/>
            <person name="Macchietto M.G."/>
            <person name="Heikkinen L."/>
            <person name="Lakso M."/>
            <person name="Fracchia K.M."/>
            <person name="Antoshechkin I."/>
            <person name="Mortazavi A."/>
            <person name="Wong G."/>
            <person name="Sternberg P.W."/>
        </authorList>
    </citation>
    <scope>NUCLEOTIDE SEQUENCE [LARGE SCALE GENOMIC DNA]</scope>
    <source>
        <strain evidence="2">MT8872</strain>
    </source>
</reference>
<evidence type="ECO:0000313" key="3">
    <source>
        <dbReference type="WBParaSite" id="Pan_g8360.t1"/>
    </source>
</evidence>
<dbReference type="AlphaFoldDB" id="A0A7E4W9R8"/>
<name>A0A7E4W9R8_PANRE</name>
<evidence type="ECO:0000256" key="1">
    <source>
        <dbReference type="SAM" id="MobiDB-lite"/>
    </source>
</evidence>
<evidence type="ECO:0000313" key="2">
    <source>
        <dbReference type="Proteomes" id="UP000492821"/>
    </source>
</evidence>
<dbReference type="Proteomes" id="UP000492821">
    <property type="component" value="Unassembled WGS sequence"/>
</dbReference>
<dbReference type="WBParaSite" id="Pan_g8360.t1">
    <property type="protein sequence ID" value="Pan_g8360.t1"/>
    <property type="gene ID" value="Pan_g8360"/>
</dbReference>
<accession>A0A7E4W9R8</accession>
<keyword evidence="2" id="KW-1185">Reference proteome</keyword>
<protein>
    <submittedName>
        <fullName evidence="3">Uncharacterized protein</fullName>
    </submittedName>
</protein>
<organism evidence="2 3">
    <name type="scientific">Panagrellus redivivus</name>
    <name type="common">Microworm</name>
    <dbReference type="NCBI Taxonomy" id="6233"/>
    <lineage>
        <taxon>Eukaryota</taxon>
        <taxon>Metazoa</taxon>
        <taxon>Ecdysozoa</taxon>
        <taxon>Nematoda</taxon>
        <taxon>Chromadorea</taxon>
        <taxon>Rhabditida</taxon>
        <taxon>Tylenchina</taxon>
        <taxon>Panagrolaimomorpha</taxon>
        <taxon>Panagrolaimoidea</taxon>
        <taxon>Panagrolaimidae</taxon>
        <taxon>Panagrellus</taxon>
    </lineage>
</organism>
<feature type="region of interest" description="Disordered" evidence="1">
    <location>
        <begin position="1"/>
        <end position="29"/>
    </location>
</feature>
<sequence>MSSSRPTCPQARRRTVSASPLSGVGPNGRNTLANAVVVRRDHLPLRDFRSLSAATTVHHRHQRRQLLLPAYYPQKVCVSVVGHCRRFHNDYPPEPSPWYTATGDRTMDGCIPHPLFDHSLSCCYVRERANAVRDGCATP</sequence>